<keyword evidence="3" id="KW-0276">Fatty acid metabolism</keyword>
<evidence type="ECO:0000256" key="4">
    <source>
        <dbReference type="ARBA" id="ARBA00023098"/>
    </source>
</evidence>
<evidence type="ECO:0000256" key="6">
    <source>
        <dbReference type="ARBA" id="ARBA00023717"/>
    </source>
</evidence>
<proteinExistence type="inferred from homology"/>
<evidence type="ECO:0000256" key="5">
    <source>
        <dbReference type="ARBA" id="ARBA00023709"/>
    </source>
</evidence>
<dbReference type="InterPro" id="IPR029045">
    <property type="entry name" value="ClpP/crotonase-like_dom_sf"/>
</dbReference>
<organism evidence="9 10">
    <name type="scientific">Mycolicibacterium gilvum</name>
    <dbReference type="NCBI Taxonomy" id="1804"/>
    <lineage>
        <taxon>Bacteria</taxon>
        <taxon>Bacillati</taxon>
        <taxon>Actinomycetota</taxon>
        <taxon>Actinomycetes</taxon>
        <taxon>Mycobacteriales</taxon>
        <taxon>Mycobacteriaceae</taxon>
        <taxon>Mycolicibacterium</taxon>
    </lineage>
</organism>
<dbReference type="InterPro" id="IPR018376">
    <property type="entry name" value="Enoyl-CoA_hyd/isom_CS"/>
</dbReference>
<evidence type="ECO:0000313" key="10">
    <source>
        <dbReference type="Proteomes" id="UP000254291"/>
    </source>
</evidence>
<dbReference type="CDD" id="cd06558">
    <property type="entry name" value="crotonase-like"/>
    <property type="match status" value="1"/>
</dbReference>
<dbReference type="EMBL" id="UGQM01000001">
    <property type="protein sequence ID" value="STZ46062.1"/>
    <property type="molecule type" value="Genomic_DNA"/>
</dbReference>
<dbReference type="Proteomes" id="UP000254291">
    <property type="component" value="Unassembled WGS sequence"/>
</dbReference>
<dbReference type="EC" id="4.2.1.17" evidence="9"/>
<keyword evidence="8" id="KW-0812">Transmembrane</keyword>
<evidence type="ECO:0000256" key="2">
    <source>
        <dbReference type="ARBA" id="ARBA00005254"/>
    </source>
</evidence>
<dbReference type="PROSITE" id="PS00166">
    <property type="entry name" value="ENOYL_COA_HYDRATASE"/>
    <property type="match status" value="1"/>
</dbReference>
<dbReference type="PANTHER" id="PTHR11941">
    <property type="entry name" value="ENOYL-COA HYDRATASE-RELATED"/>
    <property type="match status" value="1"/>
</dbReference>
<dbReference type="AlphaFoldDB" id="A0A378STC3"/>
<keyword evidence="4" id="KW-0443">Lipid metabolism</keyword>
<sequence>MRHAVELDLDTLTLSQHGRVVTAVFADPPNHFLSLRLVKDMDRLSAAVDRDPTVGAVVLTGTGDRFISHSEPDQVRLFFEMPAPPLPERVLRWSIRANNATLRIPAIRTLTEKRGGDWGSGIVYSTLLKRTNLRMNRSRVIYIAAINGVAIGGGFEMALACDLRFAADDDQVRIGLIEILAGLIPGGGGTRRLTEIVGQAKAFEHMVEGRPLTAREAHTAGLVNGLSDPAELLADARRTGERLAQRSPYAVSALKRAVYFNSRRELSAALDVELAAFIATGRNPHKRVIAEAFEADVDRLGDSPFAVDIEPWLDGR</sequence>
<dbReference type="GO" id="GO:0006635">
    <property type="term" value="P:fatty acid beta-oxidation"/>
    <property type="evidence" value="ECO:0007669"/>
    <property type="project" value="TreeGrafter"/>
</dbReference>
<dbReference type="GO" id="GO:0018812">
    <property type="term" value="F:3-hydroxyacyl-CoA dehydratase activity"/>
    <property type="evidence" value="ECO:0007669"/>
    <property type="project" value="RHEA"/>
</dbReference>
<protein>
    <submittedName>
        <fullName evidence="9">Enoyl-CoA hydratase/carnithine racemase</fullName>
        <ecNumber evidence="9">4.2.1.17</ecNumber>
    </submittedName>
</protein>
<comment type="similarity">
    <text evidence="2 7">Belongs to the enoyl-CoA hydratase/isomerase family.</text>
</comment>
<dbReference type="RefSeq" id="WP_115328570.1">
    <property type="nucleotide sequence ID" value="NZ_JACKST010000133.1"/>
</dbReference>
<gene>
    <name evidence="9" type="primary">echA8_17</name>
    <name evidence="9" type="ORF">NCTC10742_05328</name>
</gene>
<accession>A0A378STC3</accession>
<reference evidence="9 10" key="1">
    <citation type="submission" date="2018-06" db="EMBL/GenBank/DDBJ databases">
        <authorList>
            <consortium name="Pathogen Informatics"/>
            <person name="Doyle S."/>
        </authorList>
    </citation>
    <scope>NUCLEOTIDE SEQUENCE [LARGE SCALE GENOMIC DNA]</scope>
    <source>
        <strain evidence="9 10">NCTC10742</strain>
    </source>
</reference>
<comment type="catalytic activity">
    <reaction evidence="6">
        <text>a 4-saturated-(3S)-3-hydroxyacyl-CoA = a (3E)-enoyl-CoA + H2O</text>
        <dbReference type="Rhea" id="RHEA:20724"/>
        <dbReference type="ChEBI" id="CHEBI:15377"/>
        <dbReference type="ChEBI" id="CHEBI:58521"/>
        <dbReference type="ChEBI" id="CHEBI:137480"/>
        <dbReference type="EC" id="4.2.1.17"/>
    </reaction>
</comment>
<evidence type="ECO:0000256" key="1">
    <source>
        <dbReference type="ARBA" id="ARBA00002994"/>
    </source>
</evidence>
<keyword evidence="8" id="KW-1133">Transmembrane helix</keyword>
<name>A0A378STC3_9MYCO</name>
<comment type="function">
    <text evidence="1">Could possibly oxidize fatty acids using specific components.</text>
</comment>
<keyword evidence="8" id="KW-0472">Membrane</keyword>
<comment type="catalytic activity">
    <reaction evidence="5">
        <text>a (3S)-3-hydroxyacyl-CoA = a (2E)-enoyl-CoA + H2O</text>
        <dbReference type="Rhea" id="RHEA:16105"/>
        <dbReference type="ChEBI" id="CHEBI:15377"/>
        <dbReference type="ChEBI" id="CHEBI:57318"/>
        <dbReference type="ChEBI" id="CHEBI:58856"/>
        <dbReference type="EC" id="4.2.1.17"/>
    </reaction>
</comment>
<evidence type="ECO:0000256" key="3">
    <source>
        <dbReference type="ARBA" id="ARBA00022832"/>
    </source>
</evidence>
<evidence type="ECO:0000256" key="8">
    <source>
        <dbReference type="SAM" id="Phobius"/>
    </source>
</evidence>
<dbReference type="SUPFAM" id="SSF52096">
    <property type="entry name" value="ClpP/crotonase"/>
    <property type="match status" value="1"/>
</dbReference>
<dbReference type="InterPro" id="IPR001753">
    <property type="entry name" value="Enoyl-CoA_hydra/iso"/>
</dbReference>
<evidence type="ECO:0000313" key="9">
    <source>
        <dbReference type="EMBL" id="STZ46062.1"/>
    </source>
</evidence>
<evidence type="ECO:0000256" key="7">
    <source>
        <dbReference type="RuleBase" id="RU003707"/>
    </source>
</evidence>
<dbReference type="Pfam" id="PF00378">
    <property type="entry name" value="ECH_1"/>
    <property type="match status" value="1"/>
</dbReference>
<dbReference type="PANTHER" id="PTHR11941:SF54">
    <property type="entry name" value="ENOYL-COA HYDRATASE, MITOCHONDRIAL"/>
    <property type="match status" value="1"/>
</dbReference>
<dbReference type="Gene3D" id="3.90.226.10">
    <property type="entry name" value="2-enoyl-CoA Hydratase, Chain A, domain 1"/>
    <property type="match status" value="1"/>
</dbReference>
<keyword evidence="9" id="KW-0456">Lyase</keyword>
<feature type="transmembrane region" description="Helical" evidence="8">
    <location>
        <begin position="140"/>
        <end position="160"/>
    </location>
</feature>